<protein>
    <submittedName>
        <fullName evidence="3">Flavodoxin</fullName>
    </submittedName>
</protein>
<dbReference type="AlphaFoldDB" id="A0A2S4K1K7"/>
<dbReference type="PANTHER" id="PTHR38030">
    <property type="entry name" value="PROTOPORPHYRINOGEN IX DEHYDROGENASE [MENAQUINONE]"/>
    <property type="match status" value="1"/>
</dbReference>
<dbReference type="GO" id="GO:0006783">
    <property type="term" value="P:heme biosynthetic process"/>
    <property type="evidence" value="ECO:0007669"/>
    <property type="project" value="TreeGrafter"/>
</dbReference>
<organism evidence="3 4">
    <name type="scientific">Alkalispirochaeta sphaeroplastigenens</name>
    <dbReference type="NCBI Taxonomy" id="1187066"/>
    <lineage>
        <taxon>Bacteria</taxon>
        <taxon>Pseudomonadati</taxon>
        <taxon>Spirochaetota</taxon>
        <taxon>Spirochaetia</taxon>
        <taxon>Spirochaetales</taxon>
        <taxon>Spirochaetaceae</taxon>
        <taxon>Alkalispirochaeta</taxon>
    </lineage>
</organism>
<dbReference type="PROSITE" id="PS00201">
    <property type="entry name" value="FLAVODOXIN"/>
    <property type="match status" value="1"/>
</dbReference>
<dbReference type="GO" id="GO:0009055">
    <property type="term" value="F:electron transfer activity"/>
    <property type="evidence" value="ECO:0007669"/>
    <property type="project" value="InterPro"/>
</dbReference>
<accession>A0A2S4K1K7</accession>
<comment type="caution">
    <text evidence="3">The sequence shown here is derived from an EMBL/GenBank/DDBJ whole genome shotgun (WGS) entry which is preliminary data.</text>
</comment>
<dbReference type="OrthoDB" id="2146857at2"/>
<evidence type="ECO:0000313" key="3">
    <source>
        <dbReference type="EMBL" id="POR05645.1"/>
    </source>
</evidence>
<dbReference type="InterPro" id="IPR026816">
    <property type="entry name" value="Flavodoxin_dom"/>
</dbReference>
<proteinExistence type="predicted"/>
<dbReference type="InterPro" id="IPR052200">
    <property type="entry name" value="Protoporphyrinogen_IX_DH"/>
</dbReference>
<comment type="cofactor">
    <cofactor evidence="1">
        <name>FMN</name>
        <dbReference type="ChEBI" id="CHEBI:58210"/>
    </cofactor>
</comment>
<dbReference type="RefSeq" id="WP_103678991.1">
    <property type="nucleotide sequence ID" value="NZ_LPWH01000001.1"/>
</dbReference>
<dbReference type="InterPro" id="IPR001226">
    <property type="entry name" value="Flavodoxin_CS"/>
</dbReference>
<dbReference type="PANTHER" id="PTHR38030:SF2">
    <property type="entry name" value="PROTOPORPHYRINOGEN IX DEHYDROGENASE [QUINONE]"/>
    <property type="match status" value="1"/>
</dbReference>
<dbReference type="InterPro" id="IPR029039">
    <property type="entry name" value="Flavoprotein-like_sf"/>
</dbReference>
<reference evidence="4" key="1">
    <citation type="submission" date="2015-12" db="EMBL/GenBank/DDBJ databases">
        <authorList>
            <person name="Lodha T.D."/>
            <person name="Chintalapati S."/>
            <person name="Chintalapati V.R."/>
            <person name="Sravanthi T."/>
        </authorList>
    </citation>
    <scope>NUCLEOTIDE SEQUENCE [LARGE SCALE GENOMIC DNA]</scope>
    <source>
        <strain evidence="4">JC133</strain>
    </source>
</reference>
<keyword evidence="4" id="KW-1185">Reference proteome</keyword>
<gene>
    <name evidence="3" type="ORF">AU468_00275</name>
</gene>
<dbReference type="EMBL" id="LPWH01000001">
    <property type="protein sequence ID" value="POR05645.1"/>
    <property type="molecule type" value="Genomic_DNA"/>
</dbReference>
<dbReference type="GO" id="GO:0010181">
    <property type="term" value="F:FMN binding"/>
    <property type="evidence" value="ECO:0007669"/>
    <property type="project" value="InterPro"/>
</dbReference>
<dbReference type="SUPFAM" id="SSF52218">
    <property type="entry name" value="Flavoproteins"/>
    <property type="match status" value="1"/>
</dbReference>
<name>A0A2S4K1K7_9SPIO</name>
<evidence type="ECO:0000259" key="2">
    <source>
        <dbReference type="Pfam" id="PF12724"/>
    </source>
</evidence>
<dbReference type="Proteomes" id="UP000237350">
    <property type="component" value="Unassembled WGS sequence"/>
</dbReference>
<dbReference type="Gene3D" id="3.40.50.360">
    <property type="match status" value="1"/>
</dbReference>
<evidence type="ECO:0000256" key="1">
    <source>
        <dbReference type="ARBA" id="ARBA00001917"/>
    </source>
</evidence>
<dbReference type="Pfam" id="PF12724">
    <property type="entry name" value="Flavodoxin_5"/>
    <property type="match status" value="1"/>
</dbReference>
<sequence length="158" mass="17435">MKTLIVYGTRYGATEKAAHMLAGRIHGEIRQINLAKGSAPSPADYDLVLVGGSVYAGSIQKEVVQFCTANRHLLLRKPLGLFVCCGEEHKAREYLQNALGADLVARALALGSFGYEFDYSKMNILFRLIVRVISKTGKSEFNLREEAIRDFAAQLPKS</sequence>
<feature type="domain" description="Flavodoxin" evidence="2">
    <location>
        <begin position="4"/>
        <end position="140"/>
    </location>
</feature>
<evidence type="ECO:0000313" key="4">
    <source>
        <dbReference type="Proteomes" id="UP000237350"/>
    </source>
</evidence>
<dbReference type="GO" id="GO:0070819">
    <property type="term" value="F:menaquinone-dependent protoporphyrinogen oxidase activity"/>
    <property type="evidence" value="ECO:0007669"/>
    <property type="project" value="TreeGrafter"/>
</dbReference>